<sequence length="423" mass="48289">MHQFFTPSPDSSNRYRLIADDSASEVSFEFSSSDIPINTLISDVDLKRILDEQLLEESHFRKGMSQEEELKLLRRKMQDIVHAPPAEVAINKMLLGKRYSLTAYKSLHDKQQLLDEAIASGSGDVILGVVLFLVKTLNKKQLNRILLERPDACNSYLNYLVTRLDIAEATDFLTMLGRDQEAAMLQFKTAVTMHSDPTMKKNRLKKVFSDYFTQPGTNSLHTQLVASAINLLEWQLLENSTTSADIVNSSALETLYYAFGKHKWKDGTTNDQKNPFKFATDHQISAPQLEWVALNERAKAQAYLDLDGLFEKSKWHSIKSKQFHINLPLEDVIMRLYHLNAPQPVLNSFLSHVTDSEVKLSLAKEVKAVRSVIDVLGTMKDKTELEKYRDQLAEGTEERIYADNAIRNFSKRWSTDGLKLMRN</sequence>
<dbReference type="EMBL" id="LR899014">
    <property type="protein sequence ID" value="CAD7092822.1"/>
    <property type="molecule type" value="Genomic_DNA"/>
</dbReference>
<accession>A0A7R8Z4B1</accession>
<dbReference type="FunCoup" id="A0A7R8Z4B1">
    <property type="interactions" value="1757"/>
</dbReference>
<dbReference type="GO" id="GO:0007034">
    <property type="term" value="P:vacuolar transport"/>
    <property type="evidence" value="ECO:0007669"/>
    <property type="project" value="TreeGrafter"/>
</dbReference>
<evidence type="ECO:0000256" key="4">
    <source>
        <dbReference type="ARBA" id="ARBA00022753"/>
    </source>
</evidence>
<dbReference type="GO" id="GO:0005769">
    <property type="term" value="C:early endosome"/>
    <property type="evidence" value="ECO:0007669"/>
    <property type="project" value="UniProtKB-SubCell"/>
</dbReference>
<proteinExistence type="predicted"/>
<dbReference type="Proteomes" id="UP000594454">
    <property type="component" value="Chromosome 6"/>
</dbReference>
<dbReference type="Pfam" id="PF04840">
    <property type="entry name" value="Vps16_C"/>
    <property type="match status" value="1"/>
</dbReference>
<organism evidence="7 8">
    <name type="scientific">Hermetia illucens</name>
    <name type="common">Black soldier fly</name>
    <dbReference type="NCBI Taxonomy" id="343691"/>
    <lineage>
        <taxon>Eukaryota</taxon>
        <taxon>Metazoa</taxon>
        <taxon>Ecdysozoa</taxon>
        <taxon>Arthropoda</taxon>
        <taxon>Hexapoda</taxon>
        <taxon>Insecta</taxon>
        <taxon>Pterygota</taxon>
        <taxon>Neoptera</taxon>
        <taxon>Endopterygota</taxon>
        <taxon>Diptera</taxon>
        <taxon>Brachycera</taxon>
        <taxon>Stratiomyomorpha</taxon>
        <taxon>Stratiomyidae</taxon>
        <taxon>Hermetiinae</taxon>
        <taxon>Hermetia</taxon>
    </lineage>
</organism>
<evidence type="ECO:0000256" key="3">
    <source>
        <dbReference type="ARBA" id="ARBA00004603"/>
    </source>
</evidence>
<keyword evidence="5" id="KW-0968">Cytoplasmic vesicle</keyword>
<dbReference type="GO" id="GO:0005770">
    <property type="term" value="C:late endosome"/>
    <property type="evidence" value="ECO:0007669"/>
    <property type="project" value="UniProtKB-SubCell"/>
</dbReference>
<dbReference type="InterPro" id="IPR040057">
    <property type="entry name" value="Spe-39"/>
</dbReference>
<gene>
    <name evidence="7" type="ORF">HERILL_LOCUS15153</name>
</gene>
<dbReference type="GO" id="GO:0006886">
    <property type="term" value="P:intracellular protein transport"/>
    <property type="evidence" value="ECO:0007669"/>
    <property type="project" value="InterPro"/>
</dbReference>
<protein>
    <recommendedName>
        <fullName evidence="6">Vps16 C-terminal domain-containing protein</fullName>
    </recommendedName>
</protein>
<feature type="domain" description="Vps16 C-terminal" evidence="6">
    <location>
        <begin position="106"/>
        <end position="401"/>
    </location>
</feature>
<dbReference type="AlphaFoldDB" id="A0A7R8Z4B1"/>
<dbReference type="OrthoDB" id="9977282at2759"/>
<evidence type="ECO:0000256" key="5">
    <source>
        <dbReference type="ARBA" id="ARBA00023329"/>
    </source>
</evidence>
<name>A0A7R8Z4B1_HERIL</name>
<dbReference type="InterPro" id="IPR006925">
    <property type="entry name" value="Vps16_C"/>
</dbReference>
<evidence type="ECO:0000259" key="6">
    <source>
        <dbReference type="Pfam" id="PF04840"/>
    </source>
</evidence>
<reference evidence="7 8" key="1">
    <citation type="submission" date="2020-11" db="EMBL/GenBank/DDBJ databases">
        <authorList>
            <person name="Wallbank WR R."/>
            <person name="Pardo Diaz C."/>
            <person name="Kozak K."/>
            <person name="Martin S."/>
            <person name="Jiggins C."/>
            <person name="Moest M."/>
            <person name="Warren A I."/>
            <person name="Generalovic N T."/>
            <person name="Byers J.R.P. K."/>
            <person name="Montejo-Kovacevich G."/>
            <person name="Yen C E."/>
        </authorList>
    </citation>
    <scope>NUCLEOTIDE SEQUENCE [LARGE SCALE GENOMIC DNA]</scope>
</reference>
<evidence type="ECO:0000313" key="8">
    <source>
        <dbReference type="Proteomes" id="UP000594454"/>
    </source>
</evidence>
<evidence type="ECO:0000256" key="1">
    <source>
        <dbReference type="ARBA" id="ARBA00004412"/>
    </source>
</evidence>
<evidence type="ECO:0000256" key="2">
    <source>
        <dbReference type="ARBA" id="ARBA00004541"/>
    </source>
</evidence>
<evidence type="ECO:0000313" key="7">
    <source>
        <dbReference type="EMBL" id="CAD7092822.1"/>
    </source>
</evidence>
<keyword evidence="8" id="KW-1185">Reference proteome</keyword>
<comment type="subcellular location">
    <subcellularLocation>
        <location evidence="2">Cytoplasmic vesicle</location>
    </subcellularLocation>
    <subcellularLocation>
        <location evidence="1">Early endosome</location>
    </subcellularLocation>
    <subcellularLocation>
        <location evidence="3">Late endosome</location>
    </subcellularLocation>
</comment>
<dbReference type="PANTHER" id="PTHR13364:SF6">
    <property type="entry name" value="SPERMATOGENESIS-DEFECTIVE PROTEIN 39 HOMOLOG"/>
    <property type="match status" value="1"/>
</dbReference>
<dbReference type="InParanoid" id="A0A7R8Z4B1"/>
<keyword evidence="4" id="KW-0967">Endosome</keyword>
<dbReference type="PANTHER" id="PTHR13364">
    <property type="entry name" value="DEFECTIVE SPERMATOGENESIS PROTEIN 39"/>
    <property type="match status" value="1"/>
</dbReference>